<evidence type="ECO:0000256" key="9">
    <source>
        <dbReference type="ARBA" id="ARBA00048679"/>
    </source>
</evidence>
<comment type="catalytic activity">
    <reaction evidence="8">
        <text>L-threonyl-[protein] + ATP = O-phospho-L-threonyl-[protein] + ADP + H(+)</text>
        <dbReference type="Rhea" id="RHEA:46608"/>
        <dbReference type="Rhea" id="RHEA-COMP:11060"/>
        <dbReference type="Rhea" id="RHEA-COMP:11605"/>
        <dbReference type="ChEBI" id="CHEBI:15378"/>
        <dbReference type="ChEBI" id="CHEBI:30013"/>
        <dbReference type="ChEBI" id="CHEBI:30616"/>
        <dbReference type="ChEBI" id="CHEBI:61977"/>
        <dbReference type="ChEBI" id="CHEBI:456216"/>
        <dbReference type="EC" id="2.7.11.1"/>
    </reaction>
</comment>
<organism evidence="14 15">
    <name type="scientific">Paracidovorax avenae (strain ATCC 19860 / DSM 7227 / CCUG 15838 / JCM 20985 / LMG 2117 / NCPPB 1011)</name>
    <name type="common">Acidovorax avenae</name>
    <dbReference type="NCBI Taxonomy" id="643561"/>
    <lineage>
        <taxon>Bacteria</taxon>
        <taxon>Pseudomonadati</taxon>
        <taxon>Pseudomonadota</taxon>
        <taxon>Betaproteobacteria</taxon>
        <taxon>Burkholderiales</taxon>
        <taxon>Comamonadaceae</taxon>
        <taxon>Paracidovorax</taxon>
    </lineage>
</organism>
<dbReference type="Gene3D" id="1.10.510.10">
    <property type="entry name" value="Transferase(Phosphotransferase) domain 1"/>
    <property type="match status" value="1"/>
</dbReference>
<dbReference type="InterPro" id="IPR000719">
    <property type="entry name" value="Prot_kinase_dom"/>
</dbReference>
<dbReference type="PROSITE" id="PS00107">
    <property type="entry name" value="PROTEIN_KINASE_ATP"/>
    <property type="match status" value="1"/>
</dbReference>
<dbReference type="SUPFAM" id="SSF56112">
    <property type="entry name" value="Protein kinase-like (PK-like)"/>
    <property type="match status" value="1"/>
</dbReference>
<dbReference type="InterPro" id="IPR017441">
    <property type="entry name" value="Protein_kinase_ATP_BS"/>
</dbReference>
<dbReference type="PANTHER" id="PTHR43671:SF98">
    <property type="entry name" value="SERINE_THREONINE-PROTEIN KINASE NEK11"/>
    <property type="match status" value="1"/>
</dbReference>
<evidence type="ECO:0000256" key="5">
    <source>
        <dbReference type="ARBA" id="ARBA00022741"/>
    </source>
</evidence>
<keyword evidence="12" id="KW-0812">Transmembrane</keyword>
<evidence type="ECO:0000256" key="3">
    <source>
        <dbReference type="ARBA" id="ARBA00022527"/>
    </source>
</evidence>
<evidence type="ECO:0000256" key="10">
    <source>
        <dbReference type="PROSITE-ProRule" id="PRU10141"/>
    </source>
</evidence>
<feature type="compositionally biased region" description="Low complexity" evidence="11">
    <location>
        <begin position="514"/>
        <end position="531"/>
    </location>
</feature>
<keyword evidence="7 10" id="KW-0067">ATP-binding</keyword>
<dbReference type="HOGENOM" id="CLU_024915_0_0_4"/>
<comment type="similarity">
    <text evidence="1">Belongs to the protein kinase superfamily. NEK Ser/Thr protein kinase family. NIMA subfamily.</text>
</comment>
<feature type="region of interest" description="Disordered" evidence="11">
    <location>
        <begin position="514"/>
        <end position="561"/>
    </location>
</feature>
<dbReference type="CDD" id="cd14014">
    <property type="entry name" value="STKc_PknB_like"/>
    <property type="match status" value="1"/>
</dbReference>
<dbReference type="EC" id="2.7.11.1" evidence="2"/>
<sequence length="648" mass="68020">MSAPTLVTEPQSEAHHVDALPAGSRLGEFEVVSLLGVGGFGMVYKAFDHSLLRFVAIKEYMPTALAARAQGQSLWVRSSSHEQSFQAGLASFVAEARLLAQFDHPSLVKVFRFWEANQTAYMVMPLYEGMTLKQARAHMRTPPPEAWLRKVLWSVLGALRVLHEGQTLHRDISPDNIFLQDSGLPVLLDLGAARHAITDHSHRLTAVLKVNYAPIEQYNDEGNDLRQGPWSDLYSVGAVVHGCLCNDTPLPATLRAIRDRMVPFSRVAKTVKRQFGVEYSPPFVAAISQALALQPQDRPQSIDEFLRTLEMAAPPEGMEQFDFRAELGDIWVEPADRRAAGVAVPMIDITSVPAPMSGLPVPEPMAAPVLVPDTAAVTTVLRRSPAPAAGPERAPRAAAAAVAGGDTVFLDSTADAGDSWFGPAGAHGPGGAAMPGPAGAAVAAPAASRKPRMWALAAVAVVALGASAAGGAWWAARSADGQPAAAATVAASTTVPRTPEEEIITETVEPPPAAVAAVPAASSAPAAPEPAQHGASQAGPRPATASVPAAAASSARNRPPVRKAAEPAVVAAPAAPAASLAVAVPAAPPKPAPRVIGPDEACADAGFLARPMCIHQECQRPAVANHPLCVENRRRLEAEERRRLMQPQ</sequence>
<dbReference type="Gene3D" id="3.30.200.20">
    <property type="entry name" value="Phosphorylase Kinase, domain 1"/>
    <property type="match status" value="1"/>
</dbReference>
<dbReference type="PANTHER" id="PTHR43671">
    <property type="entry name" value="SERINE/THREONINE-PROTEIN KINASE NEK"/>
    <property type="match status" value="1"/>
</dbReference>
<comment type="catalytic activity">
    <reaction evidence="9">
        <text>L-seryl-[protein] + ATP = O-phospho-L-seryl-[protein] + ADP + H(+)</text>
        <dbReference type="Rhea" id="RHEA:17989"/>
        <dbReference type="Rhea" id="RHEA-COMP:9863"/>
        <dbReference type="Rhea" id="RHEA-COMP:11604"/>
        <dbReference type="ChEBI" id="CHEBI:15378"/>
        <dbReference type="ChEBI" id="CHEBI:29999"/>
        <dbReference type="ChEBI" id="CHEBI:30616"/>
        <dbReference type="ChEBI" id="CHEBI:83421"/>
        <dbReference type="ChEBI" id="CHEBI:456216"/>
        <dbReference type="EC" id="2.7.11.1"/>
    </reaction>
</comment>
<evidence type="ECO:0000313" key="14">
    <source>
        <dbReference type="EMBL" id="ADX47860.1"/>
    </source>
</evidence>
<keyword evidence="6 14" id="KW-0418">Kinase</keyword>
<evidence type="ECO:0000256" key="4">
    <source>
        <dbReference type="ARBA" id="ARBA00022679"/>
    </source>
</evidence>
<keyword evidence="15" id="KW-1185">Reference proteome</keyword>
<name>F0Q3F8_PARA1</name>
<reference evidence="14" key="1">
    <citation type="submission" date="2011-02" db="EMBL/GenBank/DDBJ databases">
        <title>Complete sequence of Acidovorax avenae subsp. avenae ATCC 19860.</title>
        <authorList>
            <consortium name="US DOE Joint Genome Institute"/>
            <person name="Lucas S."/>
            <person name="Copeland A."/>
            <person name="Lapidus A."/>
            <person name="Cheng J.-F."/>
            <person name="Goodwin L."/>
            <person name="Pitluck S."/>
            <person name="Chertkov O."/>
            <person name="Held B."/>
            <person name="Detter J.C."/>
            <person name="Han C."/>
            <person name="Tapia R."/>
            <person name="Land M."/>
            <person name="Hauser L."/>
            <person name="Kyrpides N."/>
            <person name="Ivanova N."/>
            <person name="Ovchinnikova G."/>
            <person name="Pagani I."/>
            <person name="Gordon S."/>
            <person name="Woyke T."/>
        </authorList>
    </citation>
    <scope>NUCLEOTIDE SEQUENCE</scope>
    <source>
        <strain evidence="14">ATCC 19860</strain>
    </source>
</reference>
<evidence type="ECO:0000256" key="11">
    <source>
        <dbReference type="SAM" id="MobiDB-lite"/>
    </source>
</evidence>
<dbReference type="PROSITE" id="PS50011">
    <property type="entry name" value="PROTEIN_KINASE_DOM"/>
    <property type="match status" value="1"/>
</dbReference>
<dbReference type="RefSeq" id="WP_013596334.1">
    <property type="nucleotide sequence ID" value="NC_015138.1"/>
</dbReference>
<evidence type="ECO:0000256" key="8">
    <source>
        <dbReference type="ARBA" id="ARBA00047899"/>
    </source>
</evidence>
<proteinExistence type="inferred from homology"/>
<keyword evidence="3 14" id="KW-0723">Serine/threonine-protein kinase</keyword>
<dbReference type="KEGG" id="aaa:Acav_3970"/>
<dbReference type="OrthoDB" id="9801841at2"/>
<evidence type="ECO:0000256" key="2">
    <source>
        <dbReference type="ARBA" id="ARBA00012513"/>
    </source>
</evidence>
<keyword evidence="12" id="KW-1133">Transmembrane helix</keyword>
<dbReference type="Pfam" id="PF00069">
    <property type="entry name" value="Pkinase"/>
    <property type="match status" value="1"/>
</dbReference>
<evidence type="ECO:0000256" key="12">
    <source>
        <dbReference type="SAM" id="Phobius"/>
    </source>
</evidence>
<feature type="transmembrane region" description="Helical" evidence="12">
    <location>
        <begin position="454"/>
        <end position="476"/>
    </location>
</feature>
<evidence type="ECO:0000256" key="7">
    <source>
        <dbReference type="ARBA" id="ARBA00022840"/>
    </source>
</evidence>
<evidence type="ECO:0000313" key="15">
    <source>
        <dbReference type="Proteomes" id="UP000002482"/>
    </source>
</evidence>
<evidence type="ECO:0000256" key="1">
    <source>
        <dbReference type="ARBA" id="ARBA00010886"/>
    </source>
</evidence>
<dbReference type="EMBL" id="CP002521">
    <property type="protein sequence ID" value="ADX47860.1"/>
    <property type="molecule type" value="Genomic_DNA"/>
</dbReference>
<evidence type="ECO:0000259" key="13">
    <source>
        <dbReference type="PROSITE" id="PS50011"/>
    </source>
</evidence>
<evidence type="ECO:0000256" key="6">
    <source>
        <dbReference type="ARBA" id="ARBA00022777"/>
    </source>
</evidence>
<feature type="compositionally biased region" description="Low complexity" evidence="11">
    <location>
        <begin position="540"/>
        <end position="558"/>
    </location>
</feature>
<dbReference type="GeneID" id="34239726"/>
<accession>F0Q3F8</accession>
<dbReference type="InterPro" id="IPR011009">
    <property type="entry name" value="Kinase-like_dom_sf"/>
</dbReference>
<dbReference type="InterPro" id="IPR050660">
    <property type="entry name" value="NEK_Ser/Thr_kinase"/>
</dbReference>
<keyword evidence="4" id="KW-0808">Transferase</keyword>
<keyword evidence="5 10" id="KW-0547">Nucleotide-binding</keyword>
<feature type="binding site" evidence="10">
    <location>
        <position position="58"/>
    </location>
    <ligand>
        <name>ATP</name>
        <dbReference type="ChEBI" id="CHEBI:30616"/>
    </ligand>
</feature>
<dbReference type="AlphaFoldDB" id="F0Q3F8"/>
<gene>
    <name evidence="14" type="ordered locus">Acav_3970</name>
</gene>
<keyword evidence="12" id="KW-0472">Membrane</keyword>
<feature type="domain" description="Protein kinase" evidence="13">
    <location>
        <begin position="29"/>
        <end position="310"/>
    </location>
</feature>
<dbReference type="GO" id="GO:0004674">
    <property type="term" value="F:protein serine/threonine kinase activity"/>
    <property type="evidence" value="ECO:0007669"/>
    <property type="project" value="UniProtKB-KW"/>
</dbReference>
<protein>
    <recommendedName>
        <fullName evidence="2">non-specific serine/threonine protein kinase</fullName>
        <ecNumber evidence="2">2.7.11.1</ecNumber>
    </recommendedName>
</protein>
<dbReference type="GO" id="GO:0005524">
    <property type="term" value="F:ATP binding"/>
    <property type="evidence" value="ECO:0007669"/>
    <property type="project" value="UniProtKB-UniRule"/>
</dbReference>
<dbReference type="Proteomes" id="UP000002482">
    <property type="component" value="Chromosome"/>
</dbReference>